<organism evidence="3 4">
    <name type="scientific">Sphingomonas psychrotolerans</name>
    <dbReference type="NCBI Taxonomy" id="1327635"/>
    <lineage>
        <taxon>Bacteria</taxon>
        <taxon>Pseudomonadati</taxon>
        <taxon>Pseudomonadota</taxon>
        <taxon>Alphaproteobacteria</taxon>
        <taxon>Sphingomonadales</taxon>
        <taxon>Sphingomonadaceae</taxon>
        <taxon>Sphingomonas</taxon>
    </lineage>
</organism>
<keyword evidence="4" id="KW-1185">Reference proteome</keyword>
<dbReference type="Proteomes" id="UP000229081">
    <property type="component" value="Chromosome"/>
</dbReference>
<sequence>MRQPRRSLAPPCGVVAVGCLLLSGCAAGSMDPRPLSANASQWKIEAEQAAFVTFGAGIDIETPAGLSLWYTRELRGPVAITFEALAVSEGGADDSVSDLNAFWMARDPGVRGGSIFAGKRSGAFAEYDDLKTYYVGIGGNRNTTTRFRRYVGAPGNRPLLPGHDLKGVENLLVPNRWTQVRLIADGRHIAVERDGRRIFALEDAKPYRRGWFALRTTKSHLRIRNLRIGKP</sequence>
<dbReference type="EMBL" id="CP024923">
    <property type="protein sequence ID" value="ATY32613.1"/>
    <property type="molecule type" value="Genomic_DNA"/>
</dbReference>
<dbReference type="Pfam" id="PF19763">
    <property type="entry name" value="DUF6250"/>
    <property type="match status" value="1"/>
</dbReference>
<feature type="signal peptide" evidence="1">
    <location>
        <begin position="1"/>
        <end position="26"/>
    </location>
</feature>
<evidence type="ECO:0000313" key="3">
    <source>
        <dbReference type="EMBL" id="ATY32613.1"/>
    </source>
</evidence>
<evidence type="ECO:0000259" key="2">
    <source>
        <dbReference type="Pfam" id="PF19763"/>
    </source>
</evidence>
<proteinExistence type="predicted"/>
<evidence type="ECO:0000256" key="1">
    <source>
        <dbReference type="SAM" id="SignalP"/>
    </source>
</evidence>
<dbReference type="OrthoDB" id="262615at2"/>
<gene>
    <name evidence="3" type="ORF">CVN68_12035</name>
</gene>
<dbReference type="PROSITE" id="PS51257">
    <property type="entry name" value="PROKAR_LIPOPROTEIN"/>
    <property type="match status" value="1"/>
</dbReference>
<evidence type="ECO:0000313" key="4">
    <source>
        <dbReference type="Proteomes" id="UP000229081"/>
    </source>
</evidence>
<dbReference type="AlphaFoldDB" id="A0A2K8MFG5"/>
<accession>A0A2K8MFG5</accession>
<dbReference type="KEGG" id="sphc:CVN68_12035"/>
<keyword evidence="1" id="KW-0732">Signal</keyword>
<dbReference type="Gene3D" id="2.60.120.200">
    <property type="match status" value="1"/>
</dbReference>
<protein>
    <submittedName>
        <fullName evidence="3">Tat pathway signal sequence domain protein</fullName>
    </submittedName>
</protein>
<dbReference type="InterPro" id="IPR046217">
    <property type="entry name" value="DUF6250"/>
</dbReference>
<feature type="chain" id="PRO_5014694267" evidence="1">
    <location>
        <begin position="27"/>
        <end position="231"/>
    </location>
</feature>
<reference evidence="3 4" key="1">
    <citation type="submission" date="2017-11" db="EMBL/GenBank/DDBJ databases">
        <title>Complete genome sequence of Sphingomonas sp. Strain Cra20, a psychrotolerant potential plant growth promoting rhizobacteria.</title>
        <authorList>
            <person name="Luo Y."/>
        </authorList>
    </citation>
    <scope>NUCLEOTIDE SEQUENCE [LARGE SCALE GENOMIC DNA]</scope>
    <source>
        <strain evidence="3 4">Cra20</strain>
    </source>
</reference>
<feature type="domain" description="DUF6250" evidence="2">
    <location>
        <begin position="60"/>
        <end position="226"/>
    </location>
</feature>
<name>A0A2K8MFG5_9SPHN</name>